<keyword evidence="8" id="KW-0949">S-adenosyl-L-methionine</keyword>
<evidence type="ECO:0000256" key="1">
    <source>
        <dbReference type="ARBA" id="ARBA00004496"/>
    </source>
</evidence>
<evidence type="ECO:0000256" key="2">
    <source>
        <dbReference type="ARBA" id="ARBA00005369"/>
    </source>
</evidence>
<sequence length="395" mass="43155">MNDALREEGADRPGSEPGRFLLSTGHMSPDWADTFNAVPRSLFTPSRVWSHDMATGRSALVDRDTDPAAWQAATEADVPLVTQFDDGEHDGPEPGTVPTSSLSMPSVVMSMLRDLDVKPGMRALDAGTGPGWNAALLAHRLGSQQVVSVEYDQDVSATAAENMARAGLAPELITGDGQLGWPKSGPYDRIIATYGVREIPQAWIGQSRTGGVILAPWGTDFSPLDAVVKLRVAPDDTASGHFTEMVEFMKSRNQRLAFPEHASYVPEFPGNADTKDRTTLTADDLGGRWAVQRFVTGLAVPDVTHLVHHQDEDTTVAWSYSLSDRSWAAVVWRKDQPETTVYQAGPRRLWQAVEQALTWWHDQGRPGPARFGLTVGPDGTVPWLDHPDHPVPIRD</sequence>
<keyword evidence="6 13" id="KW-0489">Methyltransferase</keyword>
<dbReference type="Gene3D" id="3.40.50.150">
    <property type="entry name" value="Vaccinia Virus protein VP39"/>
    <property type="match status" value="1"/>
</dbReference>
<feature type="compositionally biased region" description="Basic and acidic residues" evidence="12">
    <location>
        <begin position="1"/>
        <end position="14"/>
    </location>
</feature>
<dbReference type="KEGG" id="ksk:KSE_43000"/>
<dbReference type="GO" id="GO:0004719">
    <property type="term" value="F:protein-L-isoaspartate (D-aspartate) O-methyltransferase activity"/>
    <property type="evidence" value="ECO:0007669"/>
    <property type="project" value="UniProtKB-EC"/>
</dbReference>
<dbReference type="PANTHER" id="PTHR11579">
    <property type="entry name" value="PROTEIN-L-ISOASPARTATE O-METHYLTRANSFERASE"/>
    <property type="match status" value="1"/>
</dbReference>
<dbReference type="InterPro" id="IPR029063">
    <property type="entry name" value="SAM-dependent_MTases_sf"/>
</dbReference>
<dbReference type="HOGENOM" id="CLU_037629_0_1_11"/>
<comment type="subcellular location">
    <subcellularLocation>
        <location evidence="1">Cytoplasm</location>
    </subcellularLocation>
</comment>
<dbReference type="EMBL" id="AP010968">
    <property type="protein sequence ID" value="BAJ30083.1"/>
    <property type="molecule type" value="Genomic_DNA"/>
</dbReference>
<feature type="region of interest" description="Disordered" evidence="12">
    <location>
        <begin position="1"/>
        <end position="23"/>
    </location>
</feature>
<name>E4NF03_KITSK</name>
<dbReference type="PANTHER" id="PTHR11579:SF0">
    <property type="entry name" value="PROTEIN-L-ISOASPARTATE(D-ASPARTATE) O-METHYLTRANSFERASE"/>
    <property type="match status" value="1"/>
</dbReference>
<evidence type="ECO:0000256" key="4">
    <source>
        <dbReference type="ARBA" id="ARBA00013346"/>
    </source>
</evidence>
<dbReference type="GO" id="GO:0032259">
    <property type="term" value="P:methylation"/>
    <property type="evidence" value="ECO:0007669"/>
    <property type="project" value="UniProtKB-KW"/>
</dbReference>
<evidence type="ECO:0000256" key="8">
    <source>
        <dbReference type="ARBA" id="ARBA00022691"/>
    </source>
</evidence>
<evidence type="ECO:0000256" key="7">
    <source>
        <dbReference type="ARBA" id="ARBA00022679"/>
    </source>
</evidence>
<evidence type="ECO:0000256" key="12">
    <source>
        <dbReference type="SAM" id="MobiDB-lite"/>
    </source>
</evidence>
<evidence type="ECO:0000313" key="13">
    <source>
        <dbReference type="EMBL" id="BAJ30083.1"/>
    </source>
</evidence>
<dbReference type="RefSeq" id="WP_014137385.1">
    <property type="nucleotide sequence ID" value="NC_016109.1"/>
</dbReference>
<evidence type="ECO:0000313" key="14">
    <source>
        <dbReference type="Proteomes" id="UP000007076"/>
    </source>
</evidence>
<dbReference type="SUPFAM" id="SSF53335">
    <property type="entry name" value="S-adenosyl-L-methionine-dependent methyltransferases"/>
    <property type="match status" value="1"/>
</dbReference>
<reference evidence="13 14" key="1">
    <citation type="journal article" date="2010" name="DNA Res.">
        <title>Genome sequence of Kitasatospora setae NBRC 14216T: an evolutionary snapshot of the family Streptomycetaceae.</title>
        <authorList>
            <person name="Ichikawa N."/>
            <person name="Oguchi A."/>
            <person name="Ikeda H."/>
            <person name="Ishikawa J."/>
            <person name="Kitani S."/>
            <person name="Watanabe Y."/>
            <person name="Nakamura S."/>
            <person name="Katano Y."/>
            <person name="Kishi E."/>
            <person name="Sasagawa M."/>
            <person name="Ankai A."/>
            <person name="Fukui S."/>
            <person name="Hashimoto Y."/>
            <person name="Kamata S."/>
            <person name="Otoguro M."/>
            <person name="Tanikawa S."/>
            <person name="Nihira T."/>
            <person name="Horinouchi S."/>
            <person name="Ohnishi Y."/>
            <person name="Hayakawa M."/>
            <person name="Kuzuyama T."/>
            <person name="Arisawa A."/>
            <person name="Nomoto F."/>
            <person name="Miura H."/>
            <person name="Takahashi Y."/>
            <person name="Fujita N."/>
        </authorList>
    </citation>
    <scope>NUCLEOTIDE SEQUENCE [LARGE SCALE GENOMIC DNA]</scope>
    <source>
        <strain evidence="14">ATCC 33774 / DSM 43861 / JCM 3304 / KCC A-0304 / NBRC 14216 / KM-6054</strain>
    </source>
</reference>
<dbReference type="EC" id="2.1.1.77" evidence="3"/>
<evidence type="ECO:0000256" key="5">
    <source>
        <dbReference type="ARBA" id="ARBA00022490"/>
    </source>
</evidence>
<keyword evidence="7 13" id="KW-0808">Transferase</keyword>
<protein>
    <recommendedName>
        <fullName evidence="4">Protein-L-isoaspartate O-methyltransferase</fullName>
        <ecNumber evidence="3">2.1.1.77</ecNumber>
    </recommendedName>
    <alternativeName>
        <fullName evidence="11">L-isoaspartyl protein carboxyl methyltransferase</fullName>
    </alternativeName>
    <alternativeName>
        <fullName evidence="9">Protein L-isoaspartyl methyltransferase</fullName>
    </alternativeName>
    <alternativeName>
        <fullName evidence="10">Protein-beta-aspartate methyltransferase</fullName>
    </alternativeName>
</protein>
<comment type="similarity">
    <text evidence="2">Belongs to the methyltransferase superfamily. L-isoaspartyl/D-aspartyl protein methyltransferase family.</text>
</comment>
<accession>E4NF03</accession>
<dbReference type="eggNOG" id="COG2518">
    <property type="taxonomic scope" value="Bacteria"/>
</dbReference>
<keyword evidence="5" id="KW-0963">Cytoplasm</keyword>
<evidence type="ECO:0000256" key="3">
    <source>
        <dbReference type="ARBA" id="ARBA00011890"/>
    </source>
</evidence>
<dbReference type="AlphaFoldDB" id="E4NF03"/>
<dbReference type="CDD" id="cd02440">
    <property type="entry name" value="AdoMet_MTases"/>
    <property type="match status" value="1"/>
</dbReference>
<dbReference type="InterPro" id="IPR000682">
    <property type="entry name" value="PCMT"/>
</dbReference>
<evidence type="ECO:0000256" key="9">
    <source>
        <dbReference type="ARBA" id="ARBA00030757"/>
    </source>
</evidence>
<evidence type="ECO:0000256" key="10">
    <source>
        <dbReference type="ARBA" id="ARBA00031323"/>
    </source>
</evidence>
<organism evidence="13 14">
    <name type="scientific">Kitasatospora setae (strain ATCC 33774 / DSM 43861 / JCM 3304 / KCC A-0304 / NBRC 14216 / KM-6054)</name>
    <name type="common">Streptomyces setae</name>
    <dbReference type="NCBI Taxonomy" id="452652"/>
    <lineage>
        <taxon>Bacteria</taxon>
        <taxon>Bacillati</taxon>
        <taxon>Actinomycetota</taxon>
        <taxon>Actinomycetes</taxon>
        <taxon>Kitasatosporales</taxon>
        <taxon>Streptomycetaceae</taxon>
        <taxon>Kitasatospora</taxon>
    </lineage>
</organism>
<dbReference type="PATRIC" id="fig|452652.3.peg.4291"/>
<dbReference type="GO" id="GO:0005737">
    <property type="term" value="C:cytoplasm"/>
    <property type="evidence" value="ECO:0007669"/>
    <property type="project" value="UniProtKB-SubCell"/>
</dbReference>
<dbReference type="Pfam" id="PF01135">
    <property type="entry name" value="PCMT"/>
    <property type="match status" value="1"/>
</dbReference>
<evidence type="ECO:0000256" key="11">
    <source>
        <dbReference type="ARBA" id="ARBA00031350"/>
    </source>
</evidence>
<evidence type="ECO:0000256" key="6">
    <source>
        <dbReference type="ARBA" id="ARBA00022603"/>
    </source>
</evidence>
<dbReference type="PROSITE" id="PS01279">
    <property type="entry name" value="PCMT"/>
    <property type="match status" value="1"/>
</dbReference>
<dbReference type="STRING" id="452652.KSE_43000"/>
<keyword evidence="14" id="KW-1185">Reference proteome</keyword>
<gene>
    <name evidence="13" type="ordered locus">KSE_43000</name>
</gene>
<proteinExistence type="inferred from homology"/>
<dbReference type="Proteomes" id="UP000007076">
    <property type="component" value="Chromosome"/>
</dbReference>